<feature type="domain" description="RING-type" evidence="10">
    <location>
        <begin position="177"/>
        <end position="217"/>
    </location>
</feature>
<dbReference type="GO" id="GO:0061630">
    <property type="term" value="F:ubiquitin protein ligase activity"/>
    <property type="evidence" value="ECO:0007669"/>
    <property type="project" value="UniProtKB-EC"/>
</dbReference>
<reference evidence="11" key="1">
    <citation type="submission" date="2020-01" db="EMBL/GenBank/DDBJ databases">
        <title>Genome sequence of Kobresia littledalei, the first chromosome-level genome in the family Cyperaceae.</title>
        <authorList>
            <person name="Qu G."/>
        </authorList>
    </citation>
    <scope>NUCLEOTIDE SEQUENCE</scope>
    <source>
        <strain evidence="11">C.B.Clarke</strain>
        <tissue evidence="11">Leaf</tissue>
    </source>
</reference>
<evidence type="ECO:0000256" key="3">
    <source>
        <dbReference type="ARBA" id="ARBA00022679"/>
    </source>
</evidence>
<dbReference type="AlphaFoldDB" id="A0A833R690"/>
<dbReference type="GO" id="GO:0008270">
    <property type="term" value="F:zinc ion binding"/>
    <property type="evidence" value="ECO:0007669"/>
    <property type="project" value="UniProtKB-KW"/>
</dbReference>
<evidence type="ECO:0000256" key="9">
    <source>
        <dbReference type="SAM" id="MobiDB-lite"/>
    </source>
</evidence>
<comment type="catalytic activity">
    <reaction evidence="1">
        <text>S-ubiquitinyl-[E2 ubiquitin-conjugating enzyme]-L-cysteine + [acceptor protein]-L-lysine = [E2 ubiquitin-conjugating enzyme]-L-cysteine + N(6)-ubiquitinyl-[acceptor protein]-L-lysine.</text>
        <dbReference type="EC" id="2.3.2.27"/>
    </reaction>
</comment>
<evidence type="ECO:0000256" key="1">
    <source>
        <dbReference type="ARBA" id="ARBA00000900"/>
    </source>
</evidence>
<evidence type="ECO:0000313" key="11">
    <source>
        <dbReference type="EMBL" id="KAF3333963.1"/>
    </source>
</evidence>
<dbReference type="InterPro" id="IPR013083">
    <property type="entry name" value="Znf_RING/FYVE/PHD"/>
</dbReference>
<dbReference type="EMBL" id="SWLB01000010">
    <property type="protein sequence ID" value="KAF3333963.1"/>
    <property type="molecule type" value="Genomic_DNA"/>
</dbReference>
<evidence type="ECO:0000313" key="12">
    <source>
        <dbReference type="Proteomes" id="UP000623129"/>
    </source>
</evidence>
<dbReference type="Proteomes" id="UP000623129">
    <property type="component" value="Unassembled WGS sequence"/>
</dbReference>
<dbReference type="OrthoDB" id="8062037at2759"/>
<keyword evidence="6" id="KW-0833">Ubl conjugation pathway</keyword>
<comment type="caution">
    <text evidence="11">The sequence shown here is derived from an EMBL/GenBank/DDBJ whole genome shotgun (WGS) entry which is preliminary data.</text>
</comment>
<sequence>MGVVFGCFRGENSDDESQDTQCLCLQWSVQPFINVYASLFQRGNPEQSRISPLPGRGTNSSNASSDQSHNNSEMDTYRSPPRPLAYDDPRCSHGQVRRSKSLTGSHDSSESLLRSSSIKFGSLGTMVEERCFSSSVKKVVLDDEVANKDDEVANEDDEVANEVQLGDSGSSSEDEDCPICLEEYTEENPRMFLQCNHDFHLGCIYEWMERSQACPVCAKVMLFNVNP</sequence>
<keyword evidence="7" id="KW-0862">Zinc</keyword>
<feature type="compositionally biased region" description="Polar residues" evidence="9">
    <location>
        <begin position="57"/>
        <end position="74"/>
    </location>
</feature>
<accession>A0A833R690</accession>
<evidence type="ECO:0000256" key="8">
    <source>
        <dbReference type="PROSITE-ProRule" id="PRU00175"/>
    </source>
</evidence>
<dbReference type="InterPro" id="IPR001841">
    <property type="entry name" value="Znf_RING"/>
</dbReference>
<proteinExistence type="predicted"/>
<keyword evidence="12" id="KW-1185">Reference proteome</keyword>
<evidence type="ECO:0000256" key="2">
    <source>
        <dbReference type="ARBA" id="ARBA00012483"/>
    </source>
</evidence>
<dbReference type="EC" id="2.3.2.27" evidence="2"/>
<dbReference type="PANTHER" id="PTHR46463:SF73">
    <property type="entry name" value="OS03G0598700 PROTEIN"/>
    <property type="match status" value="1"/>
</dbReference>
<evidence type="ECO:0000256" key="6">
    <source>
        <dbReference type="ARBA" id="ARBA00022786"/>
    </source>
</evidence>
<gene>
    <name evidence="11" type="ORF">FCM35_KLT01654</name>
</gene>
<evidence type="ECO:0000256" key="5">
    <source>
        <dbReference type="ARBA" id="ARBA00022771"/>
    </source>
</evidence>
<dbReference type="Pfam" id="PF13639">
    <property type="entry name" value="zf-RING_2"/>
    <property type="match status" value="1"/>
</dbReference>
<keyword evidence="4" id="KW-0479">Metal-binding</keyword>
<dbReference type="SMART" id="SM00184">
    <property type="entry name" value="RING"/>
    <property type="match status" value="1"/>
</dbReference>
<protein>
    <recommendedName>
        <fullName evidence="2">RING-type E3 ubiquitin transferase</fullName>
        <ecNumber evidence="2">2.3.2.27</ecNumber>
    </recommendedName>
</protein>
<name>A0A833R690_9POAL</name>
<dbReference type="PROSITE" id="PS50089">
    <property type="entry name" value="ZF_RING_2"/>
    <property type="match status" value="1"/>
</dbReference>
<dbReference type="PANTHER" id="PTHR46463">
    <property type="entry name" value="ZINC FINGER, RING/FYVE/PHD-TYPE"/>
    <property type="match status" value="1"/>
</dbReference>
<keyword evidence="5 8" id="KW-0863">Zinc-finger</keyword>
<keyword evidence="3" id="KW-0808">Transferase</keyword>
<evidence type="ECO:0000256" key="7">
    <source>
        <dbReference type="ARBA" id="ARBA00022833"/>
    </source>
</evidence>
<evidence type="ECO:0000256" key="4">
    <source>
        <dbReference type="ARBA" id="ARBA00022723"/>
    </source>
</evidence>
<dbReference type="SUPFAM" id="SSF57850">
    <property type="entry name" value="RING/U-box"/>
    <property type="match status" value="1"/>
</dbReference>
<evidence type="ECO:0000259" key="10">
    <source>
        <dbReference type="PROSITE" id="PS50089"/>
    </source>
</evidence>
<dbReference type="Gene3D" id="3.30.40.10">
    <property type="entry name" value="Zinc/RING finger domain, C3HC4 (zinc finger)"/>
    <property type="match status" value="1"/>
</dbReference>
<organism evidence="11 12">
    <name type="scientific">Carex littledalei</name>
    <dbReference type="NCBI Taxonomy" id="544730"/>
    <lineage>
        <taxon>Eukaryota</taxon>
        <taxon>Viridiplantae</taxon>
        <taxon>Streptophyta</taxon>
        <taxon>Embryophyta</taxon>
        <taxon>Tracheophyta</taxon>
        <taxon>Spermatophyta</taxon>
        <taxon>Magnoliopsida</taxon>
        <taxon>Liliopsida</taxon>
        <taxon>Poales</taxon>
        <taxon>Cyperaceae</taxon>
        <taxon>Cyperoideae</taxon>
        <taxon>Cariceae</taxon>
        <taxon>Carex</taxon>
        <taxon>Carex subgen. Euthyceras</taxon>
    </lineage>
</organism>
<feature type="region of interest" description="Disordered" evidence="9">
    <location>
        <begin position="45"/>
        <end position="110"/>
    </location>
</feature>